<protein>
    <submittedName>
        <fullName evidence="1">Uncharacterized protein</fullName>
    </submittedName>
</protein>
<accession>A0ABU6QAV8</accession>
<comment type="caution">
    <text evidence="1">The sequence shown here is derived from an EMBL/GenBank/DDBJ whole genome shotgun (WGS) entry which is preliminary data.</text>
</comment>
<dbReference type="Proteomes" id="UP001341840">
    <property type="component" value="Unassembled WGS sequence"/>
</dbReference>
<proteinExistence type="predicted"/>
<organism evidence="1 2">
    <name type="scientific">Stylosanthes scabra</name>
    <dbReference type="NCBI Taxonomy" id="79078"/>
    <lineage>
        <taxon>Eukaryota</taxon>
        <taxon>Viridiplantae</taxon>
        <taxon>Streptophyta</taxon>
        <taxon>Embryophyta</taxon>
        <taxon>Tracheophyta</taxon>
        <taxon>Spermatophyta</taxon>
        <taxon>Magnoliopsida</taxon>
        <taxon>eudicotyledons</taxon>
        <taxon>Gunneridae</taxon>
        <taxon>Pentapetalae</taxon>
        <taxon>rosids</taxon>
        <taxon>fabids</taxon>
        <taxon>Fabales</taxon>
        <taxon>Fabaceae</taxon>
        <taxon>Papilionoideae</taxon>
        <taxon>50 kb inversion clade</taxon>
        <taxon>dalbergioids sensu lato</taxon>
        <taxon>Dalbergieae</taxon>
        <taxon>Pterocarpus clade</taxon>
        <taxon>Stylosanthes</taxon>
    </lineage>
</organism>
<dbReference type="EMBL" id="JASCZI010000100">
    <property type="protein sequence ID" value="MED6108687.1"/>
    <property type="molecule type" value="Genomic_DNA"/>
</dbReference>
<sequence>MRSSQTQATVGSANGATLMLPSQLSGSANAKECLLALLAANASRSLPSNDTIGVRQSNMASELASEENKHGTFATILIEFVFYTRLVEFEARVDDTLAKRRIKIQEAIRSNPSVRKMLRVYVLNTFAKNQTLTNFLTNKQPEEAASSWSLKILGSILEDNDDPSPIFDPKFIDSSRESSIFRTRASSHAFGNSSEIITFYDIKVDVPLTLDENISQFVAATNAASEK</sequence>
<evidence type="ECO:0000313" key="2">
    <source>
        <dbReference type="Proteomes" id="UP001341840"/>
    </source>
</evidence>
<gene>
    <name evidence="1" type="ORF">PIB30_026530</name>
</gene>
<evidence type="ECO:0000313" key="1">
    <source>
        <dbReference type="EMBL" id="MED6108687.1"/>
    </source>
</evidence>
<keyword evidence="2" id="KW-1185">Reference proteome</keyword>
<reference evidence="1 2" key="1">
    <citation type="journal article" date="2023" name="Plants (Basel)">
        <title>Bridging the Gap: Combining Genomics and Transcriptomics Approaches to Understand Stylosanthes scabra, an Orphan Legume from the Brazilian Caatinga.</title>
        <authorList>
            <person name="Ferreira-Neto J.R.C."/>
            <person name="da Silva M.D."/>
            <person name="Binneck E."/>
            <person name="de Melo N.F."/>
            <person name="da Silva R.H."/>
            <person name="de Melo A.L.T.M."/>
            <person name="Pandolfi V."/>
            <person name="Bustamante F.O."/>
            <person name="Brasileiro-Vidal A.C."/>
            <person name="Benko-Iseppon A.M."/>
        </authorList>
    </citation>
    <scope>NUCLEOTIDE SEQUENCE [LARGE SCALE GENOMIC DNA]</scope>
    <source>
        <tissue evidence="1">Leaves</tissue>
    </source>
</reference>
<name>A0ABU6QAV8_9FABA</name>